<dbReference type="Proteomes" id="UP001208689">
    <property type="component" value="Chromosome"/>
</dbReference>
<dbReference type="EMBL" id="CP104013">
    <property type="protein sequence ID" value="UYP46541.1"/>
    <property type="molecule type" value="Genomic_DNA"/>
</dbReference>
<reference evidence="1" key="1">
    <citation type="submission" date="2022-09" db="EMBL/GenBank/DDBJ databases">
        <title>Actin cytoskeleton and complex cell architecture in an #Asgard archaeon.</title>
        <authorList>
            <person name="Ponce Toledo R.I."/>
            <person name="Schleper C."/>
            <person name="Rodrigues Oliveira T."/>
            <person name="Wollweber F."/>
            <person name="Xu J."/>
            <person name="Rittmann S."/>
            <person name="Klingl A."/>
            <person name="Pilhofer M."/>
        </authorList>
    </citation>
    <scope>NUCLEOTIDE SEQUENCE</scope>
    <source>
        <strain evidence="1">B-35</strain>
    </source>
</reference>
<protein>
    <submittedName>
        <fullName evidence="1">RNA-binding protein</fullName>
    </submittedName>
</protein>
<organism evidence="1 2">
    <name type="scientific">Candidatus Lokiarchaeum ossiferum</name>
    <dbReference type="NCBI Taxonomy" id="2951803"/>
    <lineage>
        <taxon>Archaea</taxon>
        <taxon>Promethearchaeati</taxon>
        <taxon>Promethearchaeota</taxon>
        <taxon>Promethearchaeia</taxon>
        <taxon>Promethearchaeales</taxon>
        <taxon>Promethearchaeaceae</taxon>
        <taxon>Candidatus Lokiarchaeum</taxon>
    </lineage>
</organism>
<keyword evidence="2" id="KW-1185">Reference proteome</keyword>
<evidence type="ECO:0000313" key="1">
    <source>
        <dbReference type="EMBL" id="UYP46541.1"/>
    </source>
</evidence>
<dbReference type="PANTHER" id="PTHR38816:SF1">
    <property type="entry name" value="EXOSOME SUBUNIT"/>
    <property type="match status" value="1"/>
</dbReference>
<dbReference type="InterPro" id="IPR002739">
    <property type="entry name" value="PAB1135-like"/>
</dbReference>
<sequence>MPANEQSGIPKFKIRQIDIRTHAHATESIDKVKKLVQNLFSFDLTENEFIIEHCSGQYGQRISSLLVRLKIQKLIKQALEDLAHHLSIIEKEKLASEFHSRLDEKFKFYFRLDKQNSAMGHICLGNKSETIQVIIMIQNKTPNIPISVEAARDYYKQLHLIE</sequence>
<dbReference type="Pfam" id="PF01877">
    <property type="entry name" value="RNA_binding"/>
    <property type="match status" value="1"/>
</dbReference>
<evidence type="ECO:0000313" key="2">
    <source>
        <dbReference type="Proteomes" id="UP001208689"/>
    </source>
</evidence>
<accession>A0ABY6HSQ1</accession>
<proteinExistence type="predicted"/>
<name>A0ABY6HSQ1_9ARCH</name>
<dbReference type="InterPro" id="IPR022803">
    <property type="entry name" value="Ribosomal_uL5_dom_sf"/>
</dbReference>
<gene>
    <name evidence="1" type="ORF">NEF87_002826</name>
</gene>
<dbReference type="Gene3D" id="3.30.1440.10">
    <property type="match status" value="1"/>
</dbReference>
<dbReference type="PANTHER" id="PTHR38816">
    <property type="entry name" value="EXOSOME SUBUNIT, DUF54 FAMILY-RELATED"/>
    <property type="match status" value="1"/>
</dbReference>
<dbReference type="SUPFAM" id="SSF55282">
    <property type="entry name" value="RL5-like"/>
    <property type="match status" value="1"/>
</dbReference>